<dbReference type="GeneID" id="63836189"/>
<protein>
    <submittedName>
        <fullName evidence="1">Phytanoyl-CoA dioxygenase family protein</fullName>
    </submittedName>
</protein>
<gene>
    <name evidence="1" type="ORF">M406DRAFT_292947</name>
</gene>
<reference evidence="1" key="1">
    <citation type="journal article" date="2020" name="Phytopathology">
        <title>Genome sequence of the chestnut blight fungus Cryphonectria parasitica EP155: A fundamental resource for an archetypical invasive plant pathogen.</title>
        <authorList>
            <person name="Crouch J.A."/>
            <person name="Dawe A."/>
            <person name="Aerts A."/>
            <person name="Barry K."/>
            <person name="Churchill A.C.L."/>
            <person name="Grimwood J."/>
            <person name="Hillman B."/>
            <person name="Milgroom M.G."/>
            <person name="Pangilinan J."/>
            <person name="Smith M."/>
            <person name="Salamov A."/>
            <person name="Schmutz J."/>
            <person name="Yadav J."/>
            <person name="Grigoriev I.V."/>
            <person name="Nuss D."/>
        </authorList>
    </citation>
    <scope>NUCLEOTIDE SEQUENCE</scope>
    <source>
        <strain evidence="1">EP155</strain>
    </source>
</reference>
<sequence>MNGQIDAPQAIAPTEKERQAGVYSPRNLQKVLGALHRDGLVVLRDVIDKDHIDALNDNMCKEAERMMSDPNQAYNQNVKSNFLQRPPVTDAAHLHEDIYFNSFLLQIANAYLGSKPIWNWLTSNTALANTAGMRQPEHKDSNFDHPLCPYYFIANIPLCDFSVENGATEFWLGSSVYTTMEDQQTEARRAVRPPLQPEAHRGDIMIRDLRTWHAGMPNNSDKHRIMLGLGYQSPFHPNFKQRLHLPLSQEEFFLGQSKGRIEVRANFYDDDEFSKTKADTMFDICPQYGSDE</sequence>
<name>A0A9P4XZB8_CRYP1</name>
<dbReference type="PANTHER" id="PTHR37563">
    <property type="entry name" value="PHYTANOYL-COA DIOXYGENASE FAMILY PROTEIN (AFU_ORTHOLOGUE AFUA_2G03330)"/>
    <property type="match status" value="1"/>
</dbReference>
<dbReference type="GO" id="GO:0051213">
    <property type="term" value="F:dioxygenase activity"/>
    <property type="evidence" value="ECO:0007669"/>
    <property type="project" value="UniProtKB-KW"/>
</dbReference>
<proteinExistence type="predicted"/>
<dbReference type="SUPFAM" id="SSF51197">
    <property type="entry name" value="Clavaminate synthase-like"/>
    <property type="match status" value="1"/>
</dbReference>
<keyword evidence="1" id="KW-0560">Oxidoreductase</keyword>
<dbReference type="OrthoDB" id="407832at2759"/>
<dbReference type="Proteomes" id="UP000803844">
    <property type="component" value="Unassembled WGS sequence"/>
</dbReference>
<dbReference type="EMBL" id="MU032349">
    <property type="protein sequence ID" value="KAF3763305.1"/>
    <property type="molecule type" value="Genomic_DNA"/>
</dbReference>
<comment type="caution">
    <text evidence="1">The sequence shown here is derived from an EMBL/GenBank/DDBJ whole genome shotgun (WGS) entry which is preliminary data.</text>
</comment>
<dbReference type="InterPro" id="IPR051961">
    <property type="entry name" value="Fungal_Metabolite_Diox"/>
</dbReference>
<evidence type="ECO:0000313" key="1">
    <source>
        <dbReference type="EMBL" id="KAF3763305.1"/>
    </source>
</evidence>
<accession>A0A9P4XZB8</accession>
<evidence type="ECO:0000313" key="2">
    <source>
        <dbReference type="Proteomes" id="UP000803844"/>
    </source>
</evidence>
<dbReference type="InterPro" id="IPR008775">
    <property type="entry name" value="Phytyl_CoA_dOase-like"/>
</dbReference>
<dbReference type="RefSeq" id="XP_040774266.1">
    <property type="nucleotide sequence ID" value="XM_040919060.1"/>
</dbReference>
<dbReference type="Gene3D" id="2.60.120.620">
    <property type="entry name" value="q2cbj1_9rhob like domain"/>
    <property type="match status" value="1"/>
</dbReference>
<dbReference type="PANTHER" id="PTHR37563:SF2">
    <property type="entry name" value="PHYTANOYL-COA DIOXYGENASE FAMILY PROTEIN (AFU_ORTHOLOGUE AFUA_2G03330)"/>
    <property type="match status" value="1"/>
</dbReference>
<organism evidence="1 2">
    <name type="scientific">Cryphonectria parasitica (strain ATCC 38755 / EP155)</name>
    <dbReference type="NCBI Taxonomy" id="660469"/>
    <lineage>
        <taxon>Eukaryota</taxon>
        <taxon>Fungi</taxon>
        <taxon>Dikarya</taxon>
        <taxon>Ascomycota</taxon>
        <taxon>Pezizomycotina</taxon>
        <taxon>Sordariomycetes</taxon>
        <taxon>Sordariomycetidae</taxon>
        <taxon>Diaporthales</taxon>
        <taxon>Cryphonectriaceae</taxon>
        <taxon>Cryphonectria-Endothia species complex</taxon>
        <taxon>Cryphonectria</taxon>
    </lineage>
</organism>
<keyword evidence="2" id="KW-1185">Reference proteome</keyword>
<dbReference type="Pfam" id="PF05721">
    <property type="entry name" value="PhyH"/>
    <property type="match status" value="1"/>
</dbReference>
<keyword evidence="1" id="KW-0223">Dioxygenase</keyword>
<dbReference type="AlphaFoldDB" id="A0A9P4XZB8"/>